<dbReference type="SUPFAM" id="SSF56935">
    <property type="entry name" value="Porins"/>
    <property type="match status" value="1"/>
</dbReference>
<evidence type="ECO:0000259" key="2">
    <source>
        <dbReference type="Pfam" id="PF13609"/>
    </source>
</evidence>
<reference evidence="3" key="1">
    <citation type="submission" date="2021-05" db="EMBL/GenBank/DDBJ databases">
        <title>Molecular characterization for Shewanella algae harboring chromosomal blaOXA-55-like strains isolated from clinical and environment sample.</title>
        <authorList>
            <person name="Ohama Y."/>
            <person name="Aoki K."/>
            <person name="Harada S."/>
            <person name="Moriya K."/>
            <person name="Ishii Y."/>
            <person name="Tateda K."/>
        </authorList>
    </citation>
    <scope>NUCLEOTIDE SEQUENCE</scope>
    <source>
        <strain evidence="3">JCM 11563</strain>
    </source>
</reference>
<organism evidence="3 4">
    <name type="scientific">Shewanella sairae</name>
    <dbReference type="NCBI Taxonomy" id="190310"/>
    <lineage>
        <taxon>Bacteria</taxon>
        <taxon>Pseudomonadati</taxon>
        <taxon>Pseudomonadota</taxon>
        <taxon>Gammaproteobacteria</taxon>
        <taxon>Alteromonadales</taxon>
        <taxon>Shewanellaceae</taxon>
        <taxon>Shewanella</taxon>
    </lineage>
</organism>
<feature type="signal peptide" evidence="1">
    <location>
        <begin position="1"/>
        <end position="19"/>
    </location>
</feature>
<dbReference type="EMBL" id="BPEY01000029">
    <property type="protein sequence ID" value="GIU45578.1"/>
    <property type="molecule type" value="Genomic_DNA"/>
</dbReference>
<proteinExistence type="predicted"/>
<name>A0ABQ4PDF2_9GAMM</name>
<dbReference type="Gene3D" id="2.40.160.10">
    <property type="entry name" value="Porin"/>
    <property type="match status" value="1"/>
</dbReference>
<dbReference type="InterPro" id="IPR023614">
    <property type="entry name" value="Porin_dom_sf"/>
</dbReference>
<keyword evidence="1" id="KW-0732">Signal</keyword>
<keyword evidence="4" id="KW-1185">Reference proteome</keyword>
<evidence type="ECO:0000256" key="1">
    <source>
        <dbReference type="SAM" id="SignalP"/>
    </source>
</evidence>
<gene>
    <name evidence="3" type="ORF">TUM4438_19380</name>
</gene>
<evidence type="ECO:0000313" key="3">
    <source>
        <dbReference type="EMBL" id="GIU45578.1"/>
    </source>
</evidence>
<sequence length="325" mass="35989">MKIKYLALSILLASTGAQAATVSNTVYGKAQGQLSWQDGKDFQTQAQLVAIGNKGVYKTDDFKIIYEAEVQYSDNFAKRGLDDFELNTARIIFASKFGAAIVGHGYSGVYSDVYKRVDIHQSNNAELSSRNKMLWEQATYAKNILAYATPSLAVGKGKLKLVGSVITPKEDNGSNDDVISARLVYNSANFNAAIGYVQVDKKFPANKADDDYKRYSIGADYKFSSLTLASMVEVNEDSFNKSENTYVGAVKYQYSSVDFGVSYQHKTYQDTTDNADQSLLIASVNYNYDENLSFFVEGAFYGEEPALFKDTYSEDAINIGIKFKI</sequence>
<comment type="caution">
    <text evidence="3">The sequence shown here is derived from an EMBL/GenBank/DDBJ whole genome shotgun (WGS) entry which is preliminary data.</text>
</comment>
<feature type="domain" description="Porin" evidence="2">
    <location>
        <begin position="7"/>
        <end position="301"/>
    </location>
</feature>
<dbReference type="Proteomes" id="UP000887104">
    <property type="component" value="Unassembled WGS sequence"/>
</dbReference>
<evidence type="ECO:0000313" key="4">
    <source>
        <dbReference type="Proteomes" id="UP000887104"/>
    </source>
</evidence>
<dbReference type="RefSeq" id="WP_220780985.1">
    <property type="nucleotide sequence ID" value="NZ_BPEY01000029.1"/>
</dbReference>
<dbReference type="InterPro" id="IPR033900">
    <property type="entry name" value="Gram_neg_porin_domain"/>
</dbReference>
<dbReference type="Pfam" id="PF13609">
    <property type="entry name" value="Porin_4"/>
    <property type="match status" value="1"/>
</dbReference>
<feature type="chain" id="PRO_5047164902" description="Porin domain-containing protein" evidence="1">
    <location>
        <begin position="20"/>
        <end position="325"/>
    </location>
</feature>
<protein>
    <recommendedName>
        <fullName evidence="2">Porin domain-containing protein</fullName>
    </recommendedName>
</protein>
<accession>A0ABQ4PDF2</accession>